<sequence>MKKQGLYLSPFQRKHLQKNLETDLRLEYRRRIEIMLQADAGYSQVQICEALLCAQETARYWIAMAQTGQAHKWDDRPMGRPKVVNDRYLTRLKELVTHSPREYGYPFQRWTAQWLSKHLEKELGIKLSSCHINRLLKSMGLSTRPKDNTTEKQISGKQDSSITISNLPSNAKPNSGRLFAIALSPITPATTPETQLEQNAHQLLLHQSNLAPTLL</sequence>
<protein>
    <submittedName>
        <fullName evidence="2">Helix-turn-helix domain containing protein</fullName>
    </submittedName>
</protein>
<dbReference type="SUPFAM" id="SSF46689">
    <property type="entry name" value="Homeodomain-like"/>
    <property type="match status" value="1"/>
</dbReference>
<feature type="region of interest" description="Disordered" evidence="1">
    <location>
        <begin position="141"/>
        <end position="169"/>
    </location>
</feature>
<dbReference type="AlphaFoldDB" id="A0A8J7CBZ6"/>
<evidence type="ECO:0000256" key="1">
    <source>
        <dbReference type="SAM" id="MobiDB-lite"/>
    </source>
</evidence>
<evidence type="ECO:0000313" key="2">
    <source>
        <dbReference type="EMBL" id="MBD2778936.1"/>
    </source>
</evidence>
<comment type="caution">
    <text evidence="2">The sequence shown here is derived from an EMBL/GenBank/DDBJ whole genome shotgun (WGS) entry which is preliminary data.</text>
</comment>
<feature type="compositionally biased region" description="Polar residues" evidence="1">
    <location>
        <begin position="151"/>
        <end position="169"/>
    </location>
</feature>
<dbReference type="Proteomes" id="UP000629098">
    <property type="component" value="Unassembled WGS sequence"/>
</dbReference>
<dbReference type="Pfam" id="PF13565">
    <property type="entry name" value="HTH_32"/>
    <property type="match status" value="1"/>
</dbReference>
<dbReference type="EMBL" id="JACXAE010000134">
    <property type="protein sequence ID" value="MBD2778936.1"/>
    <property type="molecule type" value="Genomic_DNA"/>
</dbReference>
<organism evidence="2 3">
    <name type="scientific">Iningainema tapete BLCC-T55</name>
    <dbReference type="NCBI Taxonomy" id="2748662"/>
    <lineage>
        <taxon>Bacteria</taxon>
        <taxon>Bacillati</taxon>
        <taxon>Cyanobacteriota</taxon>
        <taxon>Cyanophyceae</taxon>
        <taxon>Nostocales</taxon>
        <taxon>Scytonemataceae</taxon>
        <taxon>Iningainema tapete</taxon>
    </lineage>
</organism>
<name>A0A8J7CBZ6_9CYAN</name>
<dbReference type="InterPro" id="IPR009057">
    <property type="entry name" value="Homeodomain-like_sf"/>
</dbReference>
<reference evidence="2" key="1">
    <citation type="submission" date="2020-09" db="EMBL/GenBank/DDBJ databases">
        <title>Iningainema tapete sp. nov. (Scytonemataceae, Cyanobacteria) from greenhouses in central Florida (USA) produces two types of nodularin with biosynthetic potential for microcystin-LR and anabaenopeptins.</title>
        <authorList>
            <person name="Berthold D.E."/>
            <person name="Lefler F.W."/>
            <person name="Huang I.-S."/>
            <person name="Abdulla H."/>
            <person name="Zimba P.V."/>
            <person name="Laughinghouse H.D. IV."/>
        </authorList>
    </citation>
    <scope>NUCLEOTIDE SEQUENCE</scope>
    <source>
        <strain evidence="2">BLCCT55</strain>
    </source>
</reference>
<keyword evidence="3" id="KW-1185">Reference proteome</keyword>
<accession>A0A8J7CBZ6</accession>
<evidence type="ECO:0000313" key="3">
    <source>
        <dbReference type="Proteomes" id="UP000629098"/>
    </source>
</evidence>
<dbReference type="RefSeq" id="WP_190839173.1">
    <property type="nucleotide sequence ID" value="NZ_CAWPPI010000134.1"/>
</dbReference>
<gene>
    <name evidence="2" type="ORF">ICL16_44565</name>
</gene>
<proteinExistence type="predicted"/>